<protein>
    <submittedName>
        <fullName evidence="3">Universal stress protein E</fullName>
    </submittedName>
</protein>
<accession>A0A518ER20</accession>
<reference evidence="3 4" key="1">
    <citation type="submission" date="2019-02" db="EMBL/GenBank/DDBJ databases">
        <title>Deep-cultivation of Planctomycetes and their phenomic and genomic characterization uncovers novel biology.</title>
        <authorList>
            <person name="Wiegand S."/>
            <person name="Jogler M."/>
            <person name="Boedeker C."/>
            <person name="Pinto D."/>
            <person name="Vollmers J."/>
            <person name="Rivas-Marin E."/>
            <person name="Kohn T."/>
            <person name="Peeters S.H."/>
            <person name="Heuer A."/>
            <person name="Rast P."/>
            <person name="Oberbeckmann S."/>
            <person name="Bunk B."/>
            <person name="Jeske O."/>
            <person name="Meyerdierks A."/>
            <person name="Storesund J.E."/>
            <person name="Kallscheuer N."/>
            <person name="Luecker S."/>
            <person name="Lage O.M."/>
            <person name="Pohl T."/>
            <person name="Merkel B.J."/>
            <person name="Hornburger P."/>
            <person name="Mueller R.-W."/>
            <person name="Bruemmer F."/>
            <person name="Labrenz M."/>
            <person name="Spormann A.M."/>
            <person name="Op den Camp H."/>
            <person name="Overmann J."/>
            <person name="Amann R."/>
            <person name="Jetten M.S.M."/>
            <person name="Mascher T."/>
            <person name="Medema M.H."/>
            <person name="Devos D.P."/>
            <person name="Kaster A.-K."/>
            <person name="Ovreas L."/>
            <person name="Rohde M."/>
            <person name="Galperin M.Y."/>
            <person name="Jogler C."/>
        </authorList>
    </citation>
    <scope>NUCLEOTIDE SEQUENCE [LARGE SCALE GENOMIC DNA]</scope>
    <source>
        <strain evidence="3 4">Poly30</strain>
    </source>
</reference>
<dbReference type="Pfam" id="PF00582">
    <property type="entry name" value="Usp"/>
    <property type="match status" value="2"/>
</dbReference>
<dbReference type="Gene3D" id="3.40.50.12370">
    <property type="match status" value="1"/>
</dbReference>
<dbReference type="PANTHER" id="PTHR46268:SF6">
    <property type="entry name" value="UNIVERSAL STRESS PROTEIN UP12"/>
    <property type="match status" value="1"/>
</dbReference>
<dbReference type="SUPFAM" id="SSF52402">
    <property type="entry name" value="Adenine nucleotide alpha hydrolases-like"/>
    <property type="match status" value="2"/>
</dbReference>
<dbReference type="CDD" id="cd00293">
    <property type="entry name" value="USP-like"/>
    <property type="match status" value="2"/>
</dbReference>
<dbReference type="InterPro" id="IPR006015">
    <property type="entry name" value="Universal_stress_UspA"/>
</dbReference>
<evidence type="ECO:0000313" key="4">
    <source>
        <dbReference type="Proteomes" id="UP000320390"/>
    </source>
</evidence>
<dbReference type="Proteomes" id="UP000320390">
    <property type="component" value="Chromosome"/>
</dbReference>
<evidence type="ECO:0000259" key="2">
    <source>
        <dbReference type="Pfam" id="PF00582"/>
    </source>
</evidence>
<organism evidence="3 4">
    <name type="scientific">Saltatorellus ferox</name>
    <dbReference type="NCBI Taxonomy" id="2528018"/>
    <lineage>
        <taxon>Bacteria</taxon>
        <taxon>Pseudomonadati</taxon>
        <taxon>Planctomycetota</taxon>
        <taxon>Planctomycetia</taxon>
        <taxon>Planctomycetia incertae sedis</taxon>
        <taxon>Saltatorellus</taxon>
    </lineage>
</organism>
<dbReference type="InterPro" id="IPR006016">
    <property type="entry name" value="UspA"/>
</dbReference>
<dbReference type="PRINTS" id="PR01438">
    <property type="entry name" value="UNVRSLSTRESS"/>
</dbReference>
<name>A0A518ER20_9BACT</name>
<dbReference type="EMBL" id="CP036434">
    <property type="protein sequence ID" value="QDV06533.1"/>
    <property type="molecule type" value="Genomic_DNA"/>
</dbReference>
<dbReference type="PANTHER" id="PTHR46268">
    <property type="entry name" value="STRESS RESPONSE PROTEIN NHAX"/>
    <property type="match status" value="1"/>
</dbReference>
<dbReference type="AlphaFoldDB" id="A0A518ER20"/>
<gene>
    <name evidence="3" type="primary">uspE_2</name>
    <name evidence="3" type="ORF">Poly30_20430</name>
</gene>
<feature type="domain" description="UspA" evidence="2">
    <location>
        <begin position="10"/>
        <end position="129"/>
    </location>
</feature>
<comment type="similarity">
    <text evidence="1">Belongs to the universal stress protein A family.</text>
</comment>
<evidence type="ECO:0000313" key="3">
    <source>
        <dbReference type="EMBL" id="QDV06533.1"/>
    </source>
</evidence>
<keyword evidence="4" id="KW-1185">Reference proteome</keyword>
<sequence length="290" mass="30869">MSPSIFPQAVVGDDGRIGGDCALAAAAFLHQRLGTKTHVVHSIDLPMAHSGSHPEEVATMRAEVAGRAETWLTDRVKSKVGDGATCQVKLGRPSEALLRAARSLPADLMVVGPHEKSGFIDFGGTQRSVFGNQVAHVWSQPKPDVSVQRILVPFAFDEKSEAAIAMGLRLAGALSVPLIVIHCSEAIGFVDPMPAYAGDAGMPVYVIDAIHDAAKKRFESWFESYAWGDADVESRFIMGSPSLAIIEEQRPSDLMVMGTNGHTGVAAAFLGGVTYSVLKEHKGPILAMIQ</sequence>
<dbReference type="OrthoDB" id="239260at2"/>
<feature type="domain" description="UspA" evidence="2">
    <location>
        <begin position="148"/>
        <end position="286"/>
    </location>
</feature>
<proteinExistence type="inferred from homology"/>
<dbReference type="RefSeq" id="WP_145196796.1">
    <property type="nucleotide sequence ID" value="NZ_CP036434.1"/>
</dbReference>
<evidence type="ECO:0000256" key="1">
    <source>
        <dbReference type="ARBA" id="ARBA00008791"/>
    </source>
</evidence>